<keyword evidence="2" id="KW-1185">Reference proteome</keyword>
<gene>
    <name evidence="1" type="ORF">NCTC10118_00508</name>
</gene>
<protein>
    <submittedName>
        <fullName evidence="1">Uncharacterized protein</fullName>
    </submittedName>
</protein>
<organism evidence="1 2">
    <name type="scientific">Mycoplasmopsis bovirhinis</name>
    <dbReference type="NCBI Taxonomy" id="29553"/>
    <lineage>
        <taxon>Bacteria</taxon>
        <taxon>Bacillati</taxon>
        <taxon>Mycoplasmatota</taxon>
        <taxon>Mycoplasmoidales</taxon>
        <taxon>Metamycoplasmataceae</taxon>
        <taxon>Mycoplasmopsis</taxon>
    </lineage>
</organism>
<name>A0A449AES9_9BACT</name>
<evidence type="ECO:0000313" key="2">
    <source>
        <dbReference type="Proteomes" id="UP000289952"/>
    </source>
</evidence>
<sequence length="200" mass="23812">MDLKEYNKVKNLTYLEYCDYLQNKYGIGLGPYFKENWVKNPKITRTKEGLFAHHKYEDHAIMLSTLEYAKNNPYEWQLPENLVYCNYLEHLLLHILICQYPAKNKNKHENVGYGGVINFLVPELNDVYSGFMPVTGWKIKPYSVIKDHKDVYLQLIKKFKNIMKYDPNFTPLCLLSSWPYNKDLWSINNNLKLFNEILDL</sequence>
<dbReference type="EMBL" id="LR214972">
    <property type="protein sequence ID" value="VEU63483.1"/>
    <property type="molecule type" value="Genomic_DNA"/>
</dbReference>
<reference evidence="1 2" key="1">
    <citation type="submission" date="2019-01" db="EMBL/GenBank/DDBJ databases">
        <authorList>
            <consortium name="Pathogen Informatics"/>
        </authorList>
    </citation>
    <scope>NUCLEOTIDE SEQUENCE [LARGE SCALE GENOMIC DNA]</scope>
    <source>
        <strain evidence="1 2">NCTC10118</strain>
    </source>
</reference>
<dbReference type="Proteomes" id="UP000289952">
    <property type="component" value="Chromosome"/>
</dbReference>
<proteinExistence type="predicted"/>
<dbReference type="OrthoDB" id="2287900at2"/>
<accession>A0A449AES9</accession>
<dbReference type="AlphaFoldDB" id="A0A449AES9"/>
<dbReference type="RefSeq" id="WP_129621682.1">
    <property type="nucleotide sequence ID" value="NZ_LR214972.1"/>
</dbReference>
<evidence type="ECO:0000313" key="1">
    <source>
        <dbReference type="EMBL" id="VEU63483.1"/>
    </source>
</evidence>